<dbReference type="RefSeq" id="WP_177242479.1">
    <property type="nucleotide sequence ID" value="NZ_FOKG01000002.1"/>
</dbReference>
<name>A0A1I0WVP7_9PSEU</name>
<accession>A0A1I0WVP7</accession>
<evidence type="ECO:0000313" key="1">
    <source>
        <dbReference type="EMBL" id="SFA92230.1"/>
    </source>
</evidence>
<dbReference type="STRING" id="490629.SAMN05216266_102213"/>
<sequence length="51" mass="5478">MKKVLTIAVVALLLFFLISQPTQSAALVQSLLGGLRDAADSILTFVQNIFT</sequence>
<evidence type="ECO:0000313" key="2">
    <source>
        <dbReference type="Proteomes" id="UP000243799"/>
    </source>
</evidence>
<protein>
    <submittedName>
        <fullName evidence="1">Uncharacterized protein</fullName>
    </submittedName>
</protein>
<reference evidence="2" key="1">
    <citation type="submission" date="2016-10" db="EMBL/GenBank/DDBJ databases">
        <authorList>
            <person name="Varghese N."/>
            <person name="Submissions S."/>
        </authorList>
    </citation>
    <scope>NUCLEOTIDE SEQUENCE [LARGE SCALE GENOMIC DNA]</scope>
    <source>
        <strain evidence="2">CGMCC 4.3568</strain>
    </source>
</reference>
<dbReference type="AlphaFoldDB" id="A0A1I0WVP7"/>
<proteinExistence type="predicted"/>
<dbReference type="Proteomes" id="UP000243799">
    <property type="component" value="Unassembled WGS sequence"/>
</dbReference>
<organism evidence="1 2">
    <name type="scientific">Amycolatopsis marina</name>
    <dbReference type="NCBI Taxonomy" id="490629"/>
    <lineage>
        <taxon>Bacteria</taxon>
        <taxon>Bacillati</taxon>
        <taxon>Actinomycetota</taxon>
        <taxon>Actinomycetes</taxon>
        <taxon>Pseudonocardiales</taxon>
        <taxon>Pseudonocardiaceae</taxon>
        <taxon>Amycolatopsis</taxon>
    </lineage>
</organism>
<dbReference type="EMBL" id="FOKG01000002">
    <property type="protein sequence ID" value="SFA92230.1"/>
    <property type="molecule type" value="Genomic_DNA"/>
</dbReference>
<keyword evidence="2" id="KW-1185">Reference proteome</keyword>
<gene>
    <name evidence="1" type="ORF">SAMN05216266_102213</name>
</gene>